<evidence type="ECO:0000313" key="1">
    <source>
        <dbReference type="EMBL" id="MBP0723941.1"/>
    </source>
</evidence>
<dbReference type="EMBL" id="JAGIYQ010000001">
    <property type="protein sequence ID" value="MBP0723941.1"/>
    <property type="molecule type" value="Genomic_DNA"/>
</dbReference>
<proteinExistence type="predicted"/>
<accession>A0A940NNG5</accession>
<name>A0A940NNG5_9BACI</name>
<gene>
    <name evidence="1" type="ORF">J5Y03_01940</name>
</gene>
<dbReference type="RefSeq" id="WP_209401877.1">
    <property type="nucleotide sequence ID" value="NZ_JAGIYQ010000001.1"/>
</dbReference>
<evidence type="ECO:0000313" key="2">
    <source>
        <dbReference type="Proteomes" id="UP000682134"/>
    </source>
</evidence>
<keyword evidence="2" id="KW-1185">Reference proteome</keyword>
<sequence length="61" mass="7415">MKMKDLKELQIETVQYVYDSVFEKDWKSYYLSLVKQELNYLLMGDLVQHEENSDLRPEVIE</sequence>
<dbReference type="AlphaFoldDB" id="A0A940NNG5"/>
<protein>
    <submittedName>
        <fullName evidence="1">Uncharacterized protein</fullName>
    </submittedName>
</protein>
<comment type="caution">
    <text evidence="1">The sequence shown here is derived from an EMBL/GenBank/DDBJ whole genome shotgun (WGS) entry which is preliminary data.</text>
</comment>
<dbReference type="Proteomes" id="UP000682134">
    <property type="component" value="Unassembled WGS sequence"/>
</dbReference>
<organism evidence="1 2">
    <name type="scientific">Gottfriedia endophytica</name>
    <dbReference type="NCBI Taxonomy" id="2820819"/>
    <lineage>
        <taxon>Bacteria</taxon>
        <taxon>Bacillati</taxon>
        <taxon>Bacillota</taxon>
        <taxon>Bacilli</taxon>
        <taxon>Bacillales</taxon>
        <taxon>Bacillaceae</taxon>
        <taxon>Gottfriedia</taxon>
    </lineage>
</organism>
<reference evidence="1" key="1">
    <citation type="submission" date="2021-04" db="EMBL/GenBank/DDBJ databases">
        <title>Genome seq and assembly of Bacillus sp.</title>
        <authorList>
            <person name="Chhetri G."/>
        </authorList>
    </citation>
    <scope>NUCLEOTIDE SEQUENCE</scope>
    <source>
        <strain evidence="1">RG28</strain>
    </source>
</reference>